<keyword evidence="1" id="KW-0812">Transmembrane</keyword>
<feature type="transmembrane region" description="Helical" evidence="1">
    <location>
        <begin position="31"/>
        <end position="57"/>
    </location>
</feature>
<keyword evidence="3" id="KW-1185">Reference proteome</keyword>
<accession>A0A934J855</accession>
<reference evidence="2" key="1">
    <citation type="submission" date="2020-12" db="EMBL/GenBank/DDBJ databases">
        <authorList>
            <person name="Huq M.A."/>
        </authorList>
    </citation>
    <scope>NUCLEOTIDE SEQUENCE</scope>
    <source>
        <strain evidence="2">MAHUQ-46</strain>
    </source>
</reference>
<protein>
    <submittedName>
        <fullName evidence="2">Uncharacterized protein</fullName>
    </submittedName>
</protein>
<proteinExistence type="predicted"/>
<gene>
    <name evidence="2" type="ORF">JFN88_12330</name>
</gene>
<sequence length="91" mass="10603">MNKKLPHAIYLALALIMVLIAIPKLEFRDAWTLATVFGAVWIGFALLVIAANLYALLGADEQTRQQLERIKRAKRRMWQLKLRQQESRSRR</sequence>
<evidence type="ECO:0000313" key="2">
    <source>
        <dbReference type="EMBL" id="MBJ6362053.1"/>
    </source>
</evidence>
<evidence type="ECO:0000256" key="1">
    <source>
        <dbReference type="SAM" id="Phobius"/>
    </source>
</evidence>
<dbReference type="RefSeq" id="WP_199019599.1">
    <property type="nucleotide sequence ID" value="NZ_JAELUP010000065.1"/>
</dbReference>
<keyword evidence="1" id="KW-1133">Transmembrane helix</keyword>
<evidence type="ECO:0000313" key="3">
    <source>
        <dbReference type="Proteomes" id="UP000640274"/>
    </source>
</evidence>
<dbReference type="AlphaFoldDB" id="A0A934J855"/>
<keyword evidence="1" id="KW-0472">Membrane</keyword>
<feature type="transmembrane region" description="Helical" evidence="1">
    <location>
        <begin position="7"/>
        <end position="25"/>
    </location>
</feature>
<name>A0A934J855_9BACL</name>
<dbReference type="EMBL" id="JAELUP010000065">
    <property type="protein sequence ID" value="MBJ6362053.1"/>
    <property type="molecule type" value="Genomic_DNA"/>
</dbReference>
<comment type="caution">
    <text evidence="2">The sequence shown here is derived from an EMBL/GenBank/DDBJ whole genome shotgun (WGS) entry which is preliminary data.</text>
</comment>
<organism evidence="2 3">
    <name type="scientific">Paenibacillus roseus</name>
    <dbReference type="NCBI Taxonomy" id="2798579"/>
    <lineage>
        <taxon>Bacteria</taxon>
        <taxon>Bacillati</taxon>
        <taxon>Bacillota</taxon>
        <taxon>Bacilli</taxon>
        <taxon>Bacillales</taxon>
        <taxon>Paenibacillaceae</taxon>
        <taxon>Paenibacillus</taxon>
    </lineage>
</organism>
<dbReference type="Proteomes" id="UP000640274">
    <property type="component" value="Unassembled WGS sequence"/>
</dbReference>
<feature type="non-terminal residue" evidence="2">
    <location>
        <position position="91"/>
    </location>
</feature>